<evidence type="ECO:0000313" key="3">
    <source>
        <dbReference type="Proteomes" id="UP000192596"/>
    </source>
</evidence>
<dbReference type="Proteomes" id="UP000192596">
    <property type="component" value="Unassembled WGS sequence"/>
</dbReference>
<reference evidence="3" key="1">
    <citation type="submission" date="2017-03" db="EMBL/GenBank/DDBJ databases">
        <title>Genomes of endolithic fungi from Antarctica.</title>
        <authorList>
            <person name="Coleine C."/>
            <person name="Masonjones S."/>
            <person name="Stajich J.E."/>
        </authorList>
    </citation>
    <scope>NUCLEOTIDE SEQUENCE [LARGE SCALE GENOMIC DNA]</scope>
    <source>
        <strain evidence="3">CCFEE 5527</strain>
    </source>
</reference>
<feature type="region of interest" description="Disordered" evidence="1">
    <location>
        <begin position="126"/>
        <end position="147"/>
    </location>
</feature>
<evidence type="ECO:0000256" key="1">
    <source>
        <dbReference type="SAM" id="MobiDB-lite"/>
    </source>
</evidence>
<protein>
    <submittedName>
        <fullName evidence="2">Uncharacterized protein</fullName>
    </submittedName>
</protein>
<comment type="caution">
    <text evidence="2">The sequence shown here is derived from an EMBL/GenBank/DDBJ whole genome shotgun (WGS) entry which is preliminary data.</text>
</comment>
<accession>A0A1V8TQF8</accession>
<feature type="compositionally biased region" description="Basic and acidic residues" evidence="1">
    <location>
        <begin position="126"/>
        <end position="138"/>
    </location>
</feature>
<evidence type="ECO:0000313" key="2">
    <source>
        <dbReference type="EMBL" id="OQO13488.1"/>
    </source>
</evidence>
<name>A0A1V8TQF8_9PEZI</name>
<sequence length="147" mass="17569">MRFSFRHTRHMRCGLNELFFRSEAAAEFGKAYENYAFGGGIADTFCKDGTLTLRVWPSDRVQECYNGKLRTRGALAAEENLWNVPAEYLERLFDERFWLKGKLSRRRLRLRMLRCCKFEDLKDHGPAKPRNEHEDEKRPRKRLRCLH</sequence>
<dbReference type="EMBL" id="NAJO01000003">
    <property type="protein sequence ID" value="OQO13488.1"/>
    <property type="molecule type" value="Genomic_DNA"/>
</dbReference>
<dbReference type="InParanoid" id="A0A1V8TQF8"/>
<organism evidence="2 3">
    <name type="scientific">Cryoendolithus antarcticus</name>
    <dbReference type="NCBI Taxonomy" id="1507870"/>
    <lineage>
        <taxon>Eukaryota</taxon>
        <taxon>Fungi</taxon>
        <taxon>Dikarya</taxon>
        <taxon>Ascomycota</taxon>
        <taxon>Pezizomycotina</taxon>
        <taxon>Dothideomycetes</taxon>
        <taxon>Dothideomycetidae</taxon>
        <taxon>Cladosporiales</taxon>
        <taxon>Cladosporiaceae</taxon>
        <taxon>Cryoendolithus</taxon>
    </lineage>
</organism>
<proteinExistence type="predicted"/>
<dbReference type="AlphaFoldDB" id="A0A1V8TQF8"/>
<keyword evidence="3" id="KW-1185">Reference proteome</keyword>
<gene>
    <name evidence="2" type="ORF">B0A48_01716</name>
</gene>